<feature type="region of interest" description="Disordered" evidence="1">
    <location>
        <begin position="48"/>
        <end position="74"/>
    </location>
</feature>
<keyword evidence="3" id="KW-1185">Reference proteome</keyword>
<organism evidence="2 3">
    <name type="scientific">Brassica cretica</name>
    <name type="common">Mustard</name>
    <dbReference type="NCBI Taxonomy" id="69181"/>
    <lineage>
        <taxon>Eukaryota</taxon>
        <taxon>Viridiplantae</taxon>
        <taxon>Streptophyta</taxon>
        <taxon>Embryophyta</taxon>
        <taxon>Tracheophyta</taxon>
        <taxon>Spermatophyta</taxon>
        <taxon>Magnoliopsida</taxon>
        <taxon>eudicotyledons</taxon>
        <taxon>Gunneridae</taxon>
        <taxon>Pentapetalae</taxon>
        <taxon>rosids</taxon>
        <taxon>malvids</taxon>
        <taxon>Brassicales</taxon>
        <taxon>Brassicaceae</taxon>
        <taxon>Brassiceae</taxon>
        <taxon>Brassica</taxon>
    </lineage>
</organism>
<name>A0ABQ7AV60_BRACR</name>
<dbReference type="EMBL" id="QGKV02001556">
    <property type="protein sequence ID" value="KAF3517986.1"/>
    <property type="molecule type" value="Genomic_DNA"/>
</dbReference>
<reference evidence="2 3" key="1">
    <citation type="journal article" date="2020" name="BMC Genomics">
        <title>Intraspecific diversification of the crop wild relative Brassica cretica Lam. using demographic model selection.</title>
        <authorList>
            <person name="Kioukis A."/>
            <person name="Michalopoulou V.A."/>
            <person name="Briers L."/>
            <person name="Pirintsos S."/>
            <person name="Studholme D.J."/>
            <person name="Pavlidis P."/>
            <person name="Sarris P.F."/>
        </authorList>
    </citation>
    <scope>NUCLEOTIDE SEQUENCE [LARGE SCALE GENOMIC DNA]</scope>
    <source>
        <strain evidence="3">cv. PFS-1207/04</strain>
    </source>
</reference>
<comment type="caution">
    <text evidence="2">The sequence shown here is derived from an EMBL/GenBank/DDBJ whole genome shotgun (WGS) entry which is preliminary data.</text>
</comment>
<proteinExistence type="predicted"/>
<sequence>MIEDLIISISSPPFPTIRGHEHRHAAATGRTSSQLTLMSDTYMEHVPESLPRSGEAGLESQDHDLSNEPPSPADGLVGMYRHKTAVYALLDLESKDTVRTDAMKVSRWLGPGSRVIMTSWADYTLNSCGGSPFVLFTMLDVFLLKVLGSLLYDKDEESWKITLRKLEASQDNGSLQVSNYIAAVKINVPHPMKLMALLYKLIARYTSVVQHSIRINWKEGDVVPCCRTGIVSCHWRTEIEEGNIRDEMLARLYEIKITAVS</sequence>
<evidence type="ECO:0000313" key="3">
    <source>
        <dbReference type="Proteomes" id="UP000266723"/>
    </source>
</evidence>
<protein>
    <submittedName>
        <fullName evidence="2">Uncharacterized protein</fullName>
    </submittedName>
</protein>
<dbReference type="Proteomes" id="UP000266723">
    <property type="component" value="Unassembled WGS sequence"/>
</dbReference>
<accession>A0ABQ7AV60</accession>
<gene>
    <name evidence="2" type="ORF">DY000_02062575</name>
</gene>
<evidence type="ECO:0000313" key="2">
    <source>
        <dbReference type="EMBL" id="KAF3517986.1"/>
    </source>
</evidence>
<evidence type="ECO:0000256" key="1">
    <source>
        <dbReference type="SAM" id="MobiDB-lite"/>
    </source>
</evidence>